<dbReference type="SUPFAM" id="SSF49344">
    <property type="entry name" value="CBD9-like"/>
    <property type="match status" value="1"/>
</dbReference>
<dbReference type="InterPro" id="IPR010502">
    <property type="entry name" value="Carb-bd_dom_fam9"/>
</dbReference>
<evidence type="ECO:0000313" key="2">
    <source>
        <dbReference type="EMBL" id="MBB6142534.1"/>
    </source>
</evidence>
<dbReference type="EMBL" id="JACHEK010000001">
    <property type="protein sequence ID" value="MBB6142534.1"/>
    <property type="molecule type" value="Genomic_DNA"/>
</dbReference>
<keyword evidence="3" id="KW-1185">Reference proteome</keyword>
<sequence>MMVRNWVIGLIGTFAVFAPAQQQDLFKPLPPMRWTPRHYECLRTNQKFHIDGKLDEKDWQKAPWTDSFLDIEGSDKPAPIYRTRMKMLWDDEYLYIGAEMEEPDVKATLTKHDSVIFHDNDFEAFLKPRATESGYFEFEINALNTGWDLYLNKPYREGGKADNSWDSTGLKTAVTVQGTLNNSADRDHGWTVEIALPWKGFDSRQPVSAPKPGAMWRANFSRVEWIAGHPREENWVWSPQGVINMHVPDRWGYLEFRDSKD</sequence>
<dbReference type="GO" id="GO:0030246">
    <property type="term" value="F:carbohydrate binding"/>
    <property type="evidence" value="ECO:0007669"/>
    <property type="project" value="InterPro"/>
</dbReference>
<dbReference type="RefSeq" id="WP_231581116.1">
    <property type="nucleotide sequence ID" value="NZ_JACHEK010000001.1"/>
</dbReference>
<dbReference type="PANTHER" id="PTHR35532:SF5">
    <property type="entry name" value="CARBOHYDRATE-BINDING DOMAIN-CONTAINING PROTEIN"/>
    <property type="match status" value="1"/>
</dbReference>
<dbReference type="Pfam" id="PF06452">
    <property type="entry name" value="CBM9_1"/>
    <property type="match status" value="1"/>
</dbReference>
<reference evidence="2 3" key="1">
    <citation type="submission" date="2020-08" db="EMBL/GenBank/DDBJ databases">
        <title>Genomic Encyclopedia of Type Strains, Phase IV (KMG-IV): sequencing the most valuable type-strain genomes for metagenomic binning, comparative biology and taxonomic classification.</title>
        <authorList>
            <person name="Goeker M."/>
        </authorList>
    </citation>
    <scope>NUCLEOTIDE SEQUENCE [LARGE SCALE GENOMIC DNA]</scope>
    <source>
        <strain evidence="2 3">DSM 103733</strain>
    </source>
</reference>
<dbReference type="PANTHER" id="PTHR35532">
    <property type="entry name" value="SIMILAR TO POLYHYDROXYALKANOATE DEPOLYMERASE"/>
    <property type="match status" value="1"/>
</dbReference>
<dbReference type="AlphaFoldDB" id="A0A841JX11"/>
<dbReference type="Gene3D" id="2.60.40.1190">
    <property type="match status" value="1"/>
</dbReference>
<evidence type="ECO:0000313" key="3">
    <source>
        <dbReference type="Proteomes" id="UP000538666"/>
    </source>
</evidence>
<feature type="domain" description="Carbohydrate-binding" evidence="1">
    <location>
        <begin position="50"/>
        <end position="253"/>
    </location>
</feature>
<dbReference type="GO" id="GO:0016052">
    <property type="term" value="P:carbohydrate catabolic process"/>
    <property type="evidence" value="ECO:0007669"/>
    <property type="project" value="InterPro"/>
</dbReference>
<proteinExistence type="predicted"/>
<comment type="caution">
    <text evidence="2">The sequence shown here is derived from an EMBL/GenBank/DDBJ whole genome shotgun (WGS) entry which is preliminary data.</text>
</comment>
<name>A0A841JX11_9BACT</name>
<protein>
    <recommendedName>
        <fullName evidence="1">Carbohydrate-binding domain-containing protein</fullName>
    </recommendedName>
</protein>
<gene>
    <name evidence="2" type="ORF">HNQ77_000472</name>
</gene>
<accession>A0A841JX11</accession>
<dbReference type="Proteomes" id="UP000538666">
    <property type="component" value="Unassembled WGS sequence"/>
</dbReference>
<dbReference type="CDD" id="cd09620">
    <property type="entry name" value="CBM9_like_3"/>
    <property type="match status" value="1"/>
</dbReference>
<organism evidence="2 3">
    <name type="scientific">Silvibacterium bohemicum</name>
    <dbReference type="NCBI Taxonomy" id="1577686"/>
    <lineage>
        <taxon>Bacteria</taxon>
        <taxon>Pseudomonadati</taxon>
        <taxon>Acidobacteriota</taxon>
        <taxon>Terriglobia</taxon>
        <taxon>Terriglobales</taxon>
        <taxon>Acidobacteriaceae</taxon>
        <taxon>Silvibacterium</taxon>
    </lineage>
</organism>
<evidence type="ECO:0000259" key="1">
    <source>
        <dbReference type="Pfam" id="PF06452"/>
    </source>
</evidence>
<dbReference type="GO" id="GO:0004553">
    <property type="term" value="F:hydrolase activity, hydrolyzing O-glycosyl compounds"/>
    <property type="evidence" value="ECO:0007669"/>
    <property type="project" value="InterPro"/>
</dbReference>